<dbReference type="InterPro" id="IPR052529">
    <property type="entry name" value="Bact_Transport_Assoc"/>
</dbReference>
<feature type="domain" description="DUF418" evidence="3">
    <location>
        <begin position="138"/>
        <end position="266"/>
    </location>
</feature>
<dbReference type="OrthoDB" id="9807744at2"/>
<sequence length="299" mass="33128">MATRIRELDALRGFAICGIMLVNTWQHSPRPPELDWAMSNIVQGRFYPIFSFLFGMSFALFVRAHPNRLIMLRRLAVLALFGAAHWVFNPGEVLVPYAIFGAIALVPASYLPRLAQLPLGIAVTLVSLVTGDPWTLIAGLFLLGLAVVEFDAVRPNVVFFLVCAALAALFAWADVSYLAACVFGAAAYASAFLLLRPRVFEPLGKIALTAYLSSTAVILLARPQTAAGIIIVTVATLAVQWVFAYWWLARFRYGPLEWIWRCLTWWELVPNGHTQARDPRSALPDLDRPRPQDQSGVCT</sequence>
<dbReference type="Pfam" id="PF04235">
    <property type="entry name" value="DUF418"/>
    <property type="match status" value="1"/>
</dbReference>
<accession>A0A5M3VNS4</accession>
<evidence type="ECO:0000256" key="1">
    <source>
        <dbReference type="SAM" id="MobiDB-lite"/>
    </source>
</evidence>
<keyword evidence="2" id="KW-0812">Transmembrane</keyword>
<gene>
    <name evidence="4" type="ORF">Acor_03670</name>
</gene>
<dbReference type="InterPro" id="IPR007349">
    <property type="entry name" value="DUF418"/>
</dbReference>
<protein>
    <submittedName>
        <fullName evidence="4">Membrane protein</fullName>
    </submittedName>
</protein>
<evidence type="ECO:0000313" key="5">
    <source>
        <dbReference type="Proteomes" id="UP000334990"/>
    </source>
</evidence>
<evidence type="ECO:0000256" key="2">
    <source>
        <dbReference type="SAM" id="Phobius"/>
    </source>
</evidence>
<dbReference type="AlphaFoldDB" id="A0A5M3VNS4"/>
<feature type="compositionally biased region" description="Basic and acidic residues" evidence="1">
    <location>
        <begin position="279"/>
        <end position="291"/>
    </location>
</feature>
<feature type="transmembrane region" description="Helical" evidence="2">
    <location>
        <begin position="94"/>
        <end position="112"/>
    </location>
</feature>
<dbReference type="PANTHER" id="PTHR30590:SF3">
    <property type="entry name" value="HYPOTHETICAL MEMBRANE SPANNING PROTEIN"/>
    <property type="match status" value="1"/>
</dbReference>
<feature type="transmembrane region" description="Helical" evidence="2">
    <location>
        <begin position="227"/>
        <end position="248"/>
    </location>
</feature>
<proteinExistence type="predicted"/>
<organism evidence="4 5">
    <name type="scientific">Acrocarpospora corrugata</name>
    <dbReference type="NCBI Taxonomy" id="35763"/>
    <lineage>
        <taxon>Bacteria</taxon>
        <taxon>Bacillati</taxon>
        <taxon>Actinomycetota</taxon>
        <taxon>Actinomycetes</taxon>
        <taxon>Streptosporangiales</taxon>
        <taxon>Streptosporangiaceae</taxon>
        <taxon>Acrocarpospora</taxon>
    </lineage>
</organism>
<feature type="transmembrane region" description="Helical" evidence="2">
    <location>
        <begin position="203"/>
        <end position="221"/>
    </location>
</feature>
<comment type="caution">
    <text evidence="4">The sequence shown here is derived from an EMBL/GenBank/DDBJ whole genome shotgun (WGS) entry which is preliminary data.</text>
</comment>
<dbReference type="RefSeq" id="WP_155334763.1">
    <property type="nucleotide sequence ID" value="NZ_BAAABN010000078.1"/>
</dbReference>
<dbReference type="Proteomes" id="UP000334990">
    <property type="component" value="Unassembled WGS sequence"/>
</dbReference>
<keyword evidence="2" id="KW-1133">Transmembrane helix</keyword>
<dbReference type="EMBL" id="BLAD01000036">
    <property type="protein sequence ID" value="GER98305.1"/>
    <property type="molecule type" value="Genomic_DNA"/>
</dbReference>
<evidence type="ECO:0000259" key="3">
    <source>
        <dbReference type="Pfam" id="PF04235"/>
    </source>
</evidence>
<name>A0A5M3VNS4_9ACTN</name>
<keyword evidence="5" id="KW-1185">Reference proteome</keyword>
<dbReference type="PANTHER" id="PTHR30590">
    <property type="entry name" value="INNER MEMBRANE PROTEIN"/>
    <property type="match status" value="1"/>
</dbReference>
<feature type="transmembrane region" description="Helical" evidence="2">
    <location>
        <begin position="119"/>
        <end position="146"/>
    </location>
</feature>
<feature type="transmembrane region" description="Helical" evidence="2">
    <location>
        <begin position="158"/>
        <end position="191"/>
    </location>
</feature>
<reference evidence="4 5" key="1">
    <citation type="submission" date="2019-10" db="EMBL/GenBank/DDBJ databases">
        <title>Whole genome shotgun sequence of Acrocarpospora corrugata NBRC 13972.</title>
        <authorList>
            <person name="Ichikawa N."/>
            <person name="Kimura A."/>
            <person name="Kitahashi Y."/>
            <person name="Komaki H."/>
            <person name="Oguchi A."/>
        </authorList>
    </citation>
    <scope>NUCLEOTIDE SEQUENCE [LARGE SCALE GENOMIC DNA]</scope>
    <source>
        <strain evidence="4 5">NBRC 13972</strain>
    </source>
</reference>
<feature type="transmembrane region" description="Helical" evidence="2">
    <location>
        <begin position="71"/>
        <end position="88"/>
    </location>
</feature>
<feature type="transmembrane region" description="Helical" evidence="2">
    <location>
        <begin position="46"/>
        <end position="64"/>
    </location>
</feature>
<keyword evidence="2" id="KW-0472">Membrane</keyword>
<evidence type="ECO:0000313" key="4">
    <source>
        <dbReference type="EMBL" id="GER98305.1"/>
    </source>
</evidence>
<feature type="region of interest" description="Disordered" evidence="1">
    <location>
        <begin position="279"/>
        <end position="299"/>
    </location>
</feature>